<sequence length="114" mass="12579">MQRSFEDCKAQFPEGTKNMIEKNKCNATAALAIRPFTTYPDLFDKYWATRAVIAERVQAGKMTIAEANQEATQTQSDIAAEEQRRNLANRSVGAQESAAAAAWLASPSVVVVRR</sequence>
<dbReference type="KEGG" id="barh:WN72_11225"/>
<organism evidence="1 2">
    <name type="scientific">Bradyrhizobium arachidis</name>
    <dbReference type="NCBI Taxonomy" id="858423"/>
    <lineage>
        <taxon>Bacteria</taxon>
        <taxon>Pseudomonadati</taxon>
        <taxon>Pseudomonadota</taxon>
        <taxon>Alphaproteobacteria</taxon>
        <taxon>Hyphomicrobiales</taxon>
        <taxon>Nitrobacteraceae</taxon>
        <taxon>Bradyrhizobium</taxon>
    </lineage>
</organism>
<proteinExistence type="predicted"/>
<name>A0AAE7NWE8_9BRAD</name>
<dbReference type="AlphaFoldDB" id="A0AAE7NWE8"/>
<dbReference type="Proteomes" id="UP000594015">
    <property type="component" value="Chromosome"/>
</dbReference>
<protein>
    <submittedName>
        <fullName evidence="1">Uncharacterized protein</fullName>
    </submittedName>
</protein>
<evidence type="ECO:0000313" key="2">
    <source>
        <dbReference type="Proteomes" id="UP000594015"/>
    </source>
</evidence>
<accession>A0AAE7NWE8</accession>
<evidence type="ECO:0000313" key="1">
    <source>
        <dbReference type="EMBL" id="QOZ73288.1"/>
    </source>
</evidence>
<gene>
    <name evidence="1" type="ORF">WN72_11225</name>
</gene>
<reference evidence="1 2" key="1">
    <citation type="submission" date="2018-06" db="EMBL/GenBank/DDBJ databases">
        <title>Comparative genomics of Bradyrhizobium nodulating Arachidis hypogaea.</title>
        <authorList>
            <person name="Li Y."/>
        </authorList>
    </citation>
    <scope>NUCLEOTIDE SEQUENCE [LARGE SCALE GENOMIC DNA]</scope>
    <source>
        <strain evidence="1 2">CCBAU 051107</strain>
    </source>
</reference>
<dbReference type="EMBL" id="CP030050">
    <property type="protein sequence ID" value="QOZ73288.1"/>
    <property type="molecule type" value="Genomic_DNA"/>
</dbReference>